<dbReference type="PRINTS" id="PR00081">
    <property type="entry name" value="GDHRDH"/>
</dbReference>
<organism evidence="2 3">
    <name type="scientific">Exilibacterium tricleocarpae</name>
    <dbReference type="NCBI Taxonomy" id="2591008"/>
    <lineage>
        <taxon>Bacteria</taxon>
        <taxon>Pseudomonadati</taxon>
        <taxon>Pseudomonadota</taxon>
        <taxon>Gammaproteobacteria</taxon>
        <taxon>Cellvibrionales</taxon>
        <taxon>Cellvibrionaceae</taxon>
        <taxon>Exilibacterium</taxon>
    </lineage>
</organism>
<comment type="caution">
    <text evidence="2">The sequence shown here is derived from an EMBL/GenBank/DDBJ whole genome shotgun (WGS) entry which is preliminary data.</text>
</comment>
<sequence length="223" mass="23403">MTDLSGAKVVVTAADRYMGPAIAARFGAAGAEIVADTGALASAADVEALAQRAGPTDVLIANFAQPPLTAAVDTIEDGDWFALFDSLVHPLMRVVRHFAGAMKEAGSGKIIAITSAAPLRGIPHASGYCAARGAQNAFIRAVGLELAKFNVQVNAIAQNYIKNDTYYPEGFITTDKFKAHLQQMVPAKRVGEAGETAELALYLALPRTRHMVGQVIPLAGGWV</sequence>
<dbReference type="Pfam" id="PF13561">
    <property type="entry name" value="adh_short_C2"/>
    <property type="match status" value="1"/>
</dbReference>
<reference evidence="2 3" key="1">
    <citation type="submission" date="2019-06" db="EMBL/GenBank/DDBJ databases">
        <title>Whole genome sequence for Cellvibrionaceae sp. R142.</title>
        <authorList>
            <person name="Wang G."/>
        </authorList>
    </citation>
    <scope>NUCLEOTIDE SEQUENCE [LARGE SCALE GENOMIC DNA]</scope>
    <source>
        <strain evidence="2 3">R142</strain>
    </source>
</reference>
<dbReference type="InterPro" id="IPR050259">
    <property type="entry name" value="SDR"/>
</dbReference>
<evidence type="ECO:0000313" key="2">
    <source>
        <dbReference type="EMBL" id="TQV78134.1"/>
    </source>
</evidence>
<dbReference type="RefSeq" id="WP_142904913.1">
    <property type="nucleotide sequence ID" value="NZ_ML660094.1"/>
</dbReference>
<dbReference type="Proteomes" id="UP000319732">
    <property type="component" value="Unassembled WGS sequence"/>
</dbReference>
<gene>
    <name evidence="2" type="ORF">FKG94_13730</name>
</gene>
<name>A0A545TLR2_9GAMM</name>
<comment type="similarity">
    <text evidence="1">Belongs to the short-chain dehydrogenases/reductases (SDR) family.</text>
</comment>
<proteinExistence type="inferred from homology"/>
<dbReference type="EMBL" id="VHSG01000013">
    <property type="protein sequence ID" value="TQV78134.1"/>
    <property type="molecule type" value="Genomic_DNA"/>
</dbReference>
<evidence type="ECO:0000256" key="1">
    <source>
        <dbReference type="ARBA" id="ARBA00006484"/>
    </source>
</evidence>
<dbReference type="AlphaFoldDB" id="A0A545TLR2"/>
<accession>A0A545TLR2</accession>
<dbReference type="InterPro" id="IPR036291">
    <property type="entry name" value="NAD(P)-bd_dom_sf"/>
</dbReference>
<dbReference type="OrthoDB" id="8665216at2"/>
<evidence type="ECO:0000313" key="3">
    <source>
        <dbReference type="Proteomes" id="UP000319732"/>
    </source>
</evidence>
<dbReference type="InterPro" id="IPR002347">
    <property type="entry name" value="SDR_fam"/>
</dbReference>
<dbReference type="PANTHER" id="PTHR42879">
    <property type="entry name" value="3-OXOACYL-(ACYL-CARRIER-PROTEIN) REDUCTASE"/>
    <property type="match status" value="1"/>
</dbReference>
<protein>
    <submittedName>
        <fullName evidence="2">SDR family oxidoreductase</fullName>
    </submittedName>
</protein>
<dbReference type="SUPFAM" id="SSF51735">
    <property type="entry name" value="NAD(P)-binding Rossmann-fold domains"/>
    <property type="match status" value="1"/>
</dbReference>
<dbReference type="Gene3D" id="3.40.50.720">
    <property type="entry name" value="NAD(P)-binding Rossmann-like Domain"/>
    <property type="match status" value="1"/>
</dbReference>
<keyword evidence="3" id="KW-1185">Reference proteome</keyword>